<dbReference type="STRING" id="3827.A0A1S3DWX7"/>
<evidence type="ECO:0000256" key="1">
    <source>
        <dbReference type="ARBA" id="ARBA00011079"/>
    </source>
</evidence>
<name>A0A1S3DWX7_CICAR</name>
<evidence type="ECO:0000256" key="3">
    <source>
        <dbReference type="ARBA" id="ARBA00022729"/>
    </source>
</evidence>
<protein>
    <submittedName>
        <fullName evidence="7">Lysosomal Pro-X carboxypeptidase-like</fullName>
    </submittedName>
</protein>
<proteinExistence type="inferred from homology"/>
<reference evidence="6" key="1">
    <citation type="journal article" date="2013" name="Nat. Biotechnol.">
        <title>Draft genome sequence of chickpea (Cicer arietinum) provides a resource for trait improvement.</title>
        <authorList>
            <person name="Varshney R.K."/>
            <person name="Song C."/>
            <person name="Saxena R.K."/>
            <person name="Azam S."/>
            <person name="Yu S."/>
            <person name="Sharpe A.G."/>
            <person name="Cannon S."/>
            <person name="Baek J."/>
            <person name="Rosen B.D."/>
            <person name="Tar'an B."/>
            <person name="Millan T."/>
            <person name="Zhang X."/>
            <person name="Ramsay L.D."/>
            <person name="Iwata A."/>
            <person name="Wang Y."/>
            <person name="Nelson W."/>
            <person name="Farmer A.D."/>
            <person name="Gaur P.M."/>
            <person name="Soderlund C."/>
            <person name="Penmetsa R.V."/>
            <person name="Xu C."/>
            <person name="Bharti A.K."/>
            <person name="He W."/>
            <person name="Winter P."/>
            <person name="Zhao S."/>
            <person name="Hane J.K."/>
            <person name="Carrasquilla-Garcia N."/>
            <person name="Condie J.A."/>
            <person name="Upadhyaya H.D."/>
            <person name="Luo M.C."/>
            <person name="Thudi M."/>
            <person name="Gowda C.L."/>
            <person name="Singh N.P."/>
            <person name="Lichtenzveig J."/>
            <person name="Gali K.K."/>
            <person name="Rubio J."/>
            <person name="Nadarajan N."/>
            <person name="Dolezel J."/>
            <person name="Bansal K.C."/>
            <person name="Xu X."/>
            <person name="Edwards D."/>
            <person name="Zhang G."/>
            <person name="Kahl G."/>
            <person name="Gil J."/>
            <person name="Singh K.B."/>
            <person name="Datta S.K."/>
            <person name="Jackson S.A."/>
            <person name="Wang J."/>
            <person name="Cook D.R."/>
        </authorList>
    </citation>
    <scope>NUCLEOTIDE SEQUENCE [LARGE SCALE GENOMIC DNA]</scope>
    <source>
        <strain evidence="6">cv. CDC Frontier</strain>
    </source>
</reference>
<sequence length="249" mass="28461">MFGGESLIDGIPDGFMTDNVATFKALLHRYYDESIPFGSIEEAYNNKSTLVYLNSTQDLADYAHVVMHLTETLQTQKSHVIMMGGSYGEMFAAWIRLKYPHIAIGVLSSAPLLYFDNITYYDVFLGNFKVCTEMVMPIGIRKGTMFQLDPFNLKNFVEYCYKKFGYSNLPRPCWITTYYGGNNITSVLQKFASNNIFSNRLKHPYSSVGVLNGLLGAEKSDPKWSVDQRKKEVKIMKSWIVEYYVVKLV</sequence>
<dbReference type="PANTHER" id="PTHR11010:SF96">
    <property type="entry name" value="LYSOSOMAL PRO-X CARBOXYPEPTIDASE-LIKE ISOFORM X1"/>
    <property type="match status" value="1"/>
</dbReference>
<keyword evidence="3" id="KW-0732">Signal</keyword>
<accession>A0A1S3DWX7</accession>
<evidence type="ECO:0000256" key="5">
    <source>
        <dbReference type="ARBA" id="ARBA00023180"/>
    </source>
</evidence>
<dbReference type="RefSeq" id="XP_012567982.1">
    <property type="nucleotide sequence ID" value="XM_012712528.1"/>
</dbReference>
<dbReference type="InterPro" id="IPR008758">
    <property type="entry name" value="Peptidase_S28"/>
</dbReference>
<comment type="similarity">
    <text evidence="1">Belongs to the peptidase S28 family.</text>
</comment>
<gene>
    <name evidence="7" type="primary">LOC105851155</name>
</gene>
<dbReference type="Proteomes" id="UP000087171">
    <property type="component" value="Chromosome Ca1"/>
</dbReference>
<keyword evidence="2" id="KW-0645">Protease</keyword>
<dbReference type="GeneID" id="105851155"/>
<dbReference type="AlphaFoldDB" id="A0A1S3DWX7"/>
<dbReference type="InterPro" id="IPR029058">
    <property type="entry name" value="AB_hydrolase_fold"/>
</dbReference>
<keyword evidence="6" id="KW-1185">Reference proteome</keyword>
<dbReference type="GO" id="GO:0070008">
    <property type="term" value="F:serine-type exopeptidase activity"/>
    <property type="evidence" value="ECO:0007669"/>
    <property type="project" value="InterPro"/>
</dbReference>
<organism evidence="6 7">
    <name type="scientific">Cicer arietinum</name>
    <name type="common">Chickpea</name>
    <name type="synonym">Garbanzo</name>
    <dbReference type="NCBI Taxonomy" id="3827"/>
    <lineage>
        <taxon>Eukaryota</taxon>
        <taxon>Viridiplantae</taxon>
        <taxon>Streptophyta</taxon>
        <taxon>Embryophyta</taxon>
        <taxon>Tracheophyta</taxon>
        <taxon>Spermatophyta</taxon>
        <taxon>Magnoliopsida</taxon>
        <taxon>eudicotyledons</taxon>
        <taxon>Gunneridae</taxon>
        <taxon>Pentapetalae</taxon>
        <taxon>rosids</taxon>
        <taxon>fabids</taxon>
        <taxon>Fabales</taxon>
        <taxon>Fabaceae</taxon>
        <taxon>Papilionoideae</taxon>
        <taxon>50 kb inversion clade</taxon>
        <taxon>NPAAA clade</taxon>
        <taxon>Hologalegina</taxon>
        <taxon>IRL clade</taxon>
        <taxon>Cicereae</taxon>
        <taxon>Cicer</taxon>
    </lineage>
</organism>
<dbReference type="OrthoDB" id="2130629at2759"/>
<evidence type="ECO:0000313" key="6">
    <source>
        <dbReference type="Proteomes" id="UP000087171"/>
    </source>
</evidence>
<evidence type="ECO:0000256" key="4">
    <source>
        <dbReference type="ARBA" id="ARBA00022801"/>
    </source>
</evidence>
<evidence type="ECO:0000256" key="2">
    <source>
        <dbReference type="ARBA" id="ARBA00022670"/>
    </source>
</evidence>
<reference evidence="7" key="2">
    <citation type="submission" date="2025-08" db="UniProtKB">
        <authorList>
            <consortium name="RefSeq"/>
        </authorList>
    </citation>
    <scope>IDENTIFICATION</scope>
    <source>
        <tissue evidence="7">Etiolated seedlings</tissue>
    </source>
</reference>
<dbReference type="Gene3D" id="3.40.50.1820">
    <property type="entry name" value="alpha/beta hydrolase"/>
    <property type="match status" value="1"/>
</dbReference>
<keyword evidence="5" id="KW-0325">Glycoprotein</keyword>
<dbReference type="KEGG" id="cam:105851155"/>
<dbReference type="SUPFAM" id="SSF53474">
    <property type="entry name" value="alpha/beta-Hydrolases"/>
    <property type="match status" value="1"/>
</dbReference>
<keyword evidence="4" id="KW-0378">Hydrolase</keyword>
<dbReference type="Pfam" id="PF05577">
    <property type="entry name" value="Peptidase_S28"/>
    <property type="match status" value="1"/>
</dbReference>
<evidence type="ECO:0000313" key="7">
    <source>
        <dbReference type="RefSeq" id="XP_012567982.1"/>
    </source>
</evidence>
<dbReference type="GO" id="GO:0006508">
    <property type="term" value="P:proteolysis"/>
    <property type="evidence" value="ECO:0007669"/>
    <property type="project" value="UniProtKB-KW"/>
</dbReference>
<dbReference type="PANTHER" id="PTHR11010">
    <property type="entry name" value="PROTEASE S28 PRO-X CARBOXYPEPTIDASE-RELATED"/>
    <property type="match status" value="1"/>
</dbReference>
<dbReference type="GO" id="GO:0008239">
    <property type="term" value="F:dipeptidyl-peptidase activity"/>
    <property type="evidence" value="ECO:0007669"/>
    <property type="project" value="TreeGrafter"/>
</dbReference>